<evidence type="ECO:0000256" key="7">
    <source>
        <dbReference type="HAMAP-Rule" id="MF_00372"/>
    </source>
</evidence>
<evidence type="ECO:0000256" key="3">
    <source>
        <dbReference type="ARBA" id="ARBA00022801"/>
    </source>
</evidence>
<comment type="cofactor">
    <cofactor evidence="7">
        <name>Zn(2+)</name>
        <dbReference type="ChEBI" id="CHEBI:29105"/>
    </cofactor>
    <cofactor evidence="7">
        <name>Fe(3+)</name>
        <dbReference type="ChEBI" id="CHEBI:29034"/>
    </cofactor>
    <text evidence="7">Binds 1 zinc or iron ion per subunit.</text>
</comment>
<evidence type="ECO:0000256" key="2">
    <source>
        <dbReference type="ARBA" id="ARBA00022723"/>
    </source>
</evidence>
<keyword evidence="5 7" id="KW-0862">Zinc</keyword>
<dbReference type="InterPro" id="IPR006680">
    <property type="entry name" value="Amidohydro-rel"/>
</dbReference>
<feature type="binding site" evidence="7">
    <location>
        <position position="308"/>
    </location>
    <ligand>
        <name>4-imidazolone-5-propanoate</name>
        <dbReference type="ChEBI" id="CHEBI:77893"/>
    </ligand>
</feature>
<protein>
    <recommendedName>
        <fullName evidence="1 7">Imidazolonepropionase</fullName>
        <ecNumber evidence="1 7">3.5.2.7</ecNumber>
    </recommendedName>
    <alternativeName>
        <fullName evidence="7">Imidazolone-5-propionate hydrolase</fullName>
    </alternativeName>
</protein>
<feature type="domain" description="Amidohydrolase-related" evidence="8">
    <location>
        <begin position="64"/>
        <end position="376"/>
    </location>
</feature>
<dbReference type="InterPro" id="IPR032466">
    <property type="entry name" value="Metal_Hydrolase"/>
</dbReference>
<keyword evidence="6 7" id="KW-0408">Iron</keyword>
<dbReference type="SUPFAM" id="SSF51556">
    <property type="entry name" value="Metallo-dependent hydrolases"/>
    <property type="match status" value="1"/>
</dbReference>
<dbReference type="UniPathway" id="UPA00379">
    <property type="reaction ID" value="UER00551"/>
</dbReference>
<dbReference type="GO" id="GO:0019556">
    <property type="term" value="P:L-histidine catabolic process to glutamate and formamide"/>
    <property type="evidence" value="ECO:0007669"/>
    <property type="project" value="UniProtKB-UniRule"/>
</dbReference>
<comment type="caution">
    <text evidence="9">The sequence shown here is derived from an EMBL/GenBank/DDBJ whole genome shotgun (WGS) entry which is preliminary data.</text>
</comment>
<feature type="binding site" evidence="7">
    <location>
        <position position="74"/>
    </location>
    <ligand>
        <name>Zn(2+)</name>
        <dbReference type="ChEBI" id="CHEBI:29105"/>
    </ligand>
</feature>
<evidence type="ECO:0000256" key="4">
    <source>
        <dbReference type="ARBA" id="ARBA00022808"/>
    </source>
</evidence>
<feature type="binding site" evidence="7">
    <location>
        <position position="72"/>
    </location>
    <ligand>
        <name>Fe(3+)</name>
        <dbReference type="ChEBI" id="CHEBI:29034"/>
    </ligand>
</feature>
<evidence type="ECO:0000256" key="5">
    <source>
        <dbReference type="ARBA" id="ARBA00022833"/>
    </source>
</evidence>
<feature type="binding site" evidence="7">
    <location>
        <position position="230"/>
    </location>
    <ligand>
        <name>4-imidazolone-5-propanoate</name>
        <dbReference type="ChEBI" id="CHEBI:77893"/>
    </ligand>
</feature>
<dbReference type="PANTHER" id="PTHR42752:SF1">
    <property type="entry name" value="IMIDAZOLONEPROPIONASE-RELATED"/>
    <property type="match status" value="1"/>
</dbReference>
<evidence type="ECO:0000313" key="9">
    <source>
        <dbReference type="EMBL" id="KRO47137.1"/>
    </source>
</evidence>
<dbReference type="AlphaFoldDB" id="A0A0R2Q9W0"/>
<dbReference type="Gene3D" id="2.30.40.10">
    <property type="entry name" value="Urease, subunit C, domain 1"/>
    <property type="match status" value="1"/>
</dbReference>
<keyword evidence="4 7" id="KW-0369">Histidine metabolism</keyword>
<evidence type="ECO:0000313" key="10">
    <source>
        <dbReference type="Proteomes" id="UP000051017"/>
    </source>
</evidence>
<organism evidence="9 10">
    <name type="scientific">Acidimicrobiia bacterium BACL6 MAG-120924-bin43</name>
    <dbReference type="NCBI Taxonomy" id="1655583"/>
    <lineage>
        <taxon>Bacteria</taxon>
        <taxon>Bacillati</taxon>
        <taxon>Actinomycetota</taxon>
        <taxon>Acidimicrobiia</taxon>
        <taxon>acIV cluster</taxon>
    </lineage>
</organism>
<proteinExistence type="inferred from homology"/>
<feature type="binding site" evidence="7">
    <location>
        <position position="166"/>
    </location>
    <ligand>
        <name>4-imidazolone-5-propanoate</name>
        <dbReference type="ChEBI" id="CHEBI:77893"/>
    </ligand>
</feature>
<dbReference type="EMBL" id="LIBJ01000190">
    <property type="protein sequence ID" value="KRO47137.1"/>
    <property type="molecule type" value="Genomic_DNA"/>
</dbReference>
<dbReference type="GO" id="GO:0019557">
    <property type="term" value="P:L-histidine catabolic process to glutamate and formate"/>
    <property type="evidence" value="ECO:0007669"/>
    <property type="project" value="UniProtKB-UniPathway"/>
</dbReference>
<gene>
    <name evidence="7" type="primary">hutI</name>
    <name evidence="9" type="ORF">ABR75_06825</name>
</gene>
<dbReference type="Pfam" id="PF01979">
    <property type="entry name" value="Amidohydro_1"/>
    <property type="match status" value="1"/>
</dbReference>
<keyword evidence="3 7" id="KW-0378">Hydrolase</keyword>
<keyword evidence="7" id="KW-0963">Cytoplasm</keyword>
<dbReference type="Proteomes" id="UP000051017">
    <property type="component" value="Unassembled WGS sequence"/>
</dbReference>
<dbReference type="InterPro" id="IPR005920">
    <property type="entry name" value="HutI"/>
</dbReference>
<name>A0A0R2Q9W0_9ACTN</name>
<feature type="binding site" evidence="7">
    <location>
        <position position="139"/>
    </location>
    <ligand>
        <name>4-imidazolone-5-propanoate</name>
        <dbReference type="ChEBI" id="CHEBI:77893"/>
    </ligand>
</feature>
<feature type="binding site" evidence="7">
    <location>
        <position position="81"/>
    </location>
    <ligand>
        <name>4-imidazolone-5-propanoate</name>
        <dbReference type="ChEBI" id="CHEBI:77893"/>
    </ligand>
</feature>
<dbReference type="HAMAP" id="MF_00372">
    <property type="entry name" value="HutI"/>
    <property type="match status" value="1"/>
</dbReference>
<dbReference type="PANTHER" id="PTHR42752">
    <property type="entry name" value="IMIDAZOLONEPROPIONASE"/>
    <property type="match status" value="1"/>
</dbReference>
<dbReference type="GO" id="GO:0050480">
    <property type="term" value="F:imidazolonepropionase activity"/>
    <property type="evidence" value="ECO:0007669"/>
    <property type="project" value="UniProtKB-UniRule"/>
</dbReference>
<dbReference type="InterPro" id="IPR011059">
    <property type="entry name" value="Metal-dep_hydrolase_composite"/>
</dbReference>
<comment type="pathway">
    <text evidence="7">Amino-acid degradation; L-histidine degradation into L-glutamate; N-formimidoyl-L-glutamate from L-histidine: step 3/3.</text>
</comment>
<dbReference type="Gene3D" id="3.20.20.140">
    <property type="entry name" value="Metal-dependent hydrolases"/>
    <property type="match status" value="1"/>
</dbReference>
<comment type="subcellular location">
    <subcellularLocation>
        <location evidence="7">Cytoplasm</location>
    </subcellularLocation>
</comment>
<accession>A0A0R2Q9W0</accession>
<comment type="catalytic activity">
    <reaction evidence="7">
        <text>4-imidazolone-5-propanoate + H2O = N-formimidoyl-L-glutamate</text>
        <dbReference type="Rhea" id="RHEA:23660"/>
        <dbReference type="ChEBI" id="CHEBI:15377"/>
        <dbReference type="ChEBI" id="CHEBI:58928"/>
        <dbReference type="ChEBI" id="CHEBI:77893"/>
        <dbReference type="EC" id="3.5.2.7"/>
    </reaction>
</comment>
<comment type="similarity">
    <text evidence="7">Belongs to the metallo-dependent hydrolases superfamily. HutI family.</text>
</comment>
<reference evidence="9 10" key="1">
    <citation type="submission" date="2015-10" db="EMBL/GenBank/DDBJ databases">
        <title>Metagenome-Assembled Genomes uncover a global brackish microbiome.</title>
        <authorList>
            <person name="Hugerth L.W."/>
            <person name="Larsson J."/>
            <person name="Alneberg J."/>
            <person name="Lindh M.V."/>
            <person name="Legrand C."/>
            <person name="Pinhassi J."/>
            <person name="Andersson A.F."/>
        </authorList>
    </citation>
    <scope>NUCLEOTIDE SEQUENCE [LARGE SCALE GENOMIC DNA]</scope>
    <source>
        <strain evidence="9">BACL6 MAG-120924-bin43</strain>
    </source>
</reference>
<feature type="binding site" evidence="7">
    <location>
        <position position="139"/>
    </location>
    <ligand>
        <name>N-formimidoyl-L-glutamate</name>
        <dbReference type="ChEBI" id="CHEBI:58928"/>
    </ligand>
</feature>
<feature type="binding site" evidence="7">
    <location>
        <position position="227"/>
    </location>
    <ligand>
        <name>Fe(3+)</name>
        <dbReference type="ChEBI" id="CHEBI:29034"/>
    </ligand>
</feature>
<evidence type="ECO:0000259" key="8">
    <source>
        <dbReference type="Pfam" id="PF01979"/>
    </source>
</evidence>
<evidence type="ECO:0000256" key="6">
    <source>
        <dbReference type="ARBA" id="ARBA00023004"/>
    </source>
</evidence>
<sequence>MSLALNNIGHLVTNDPSIGNGPLGIINNAGLVADDEGNIVWCGPQDQIDQYTEAQPIDCYGCAIIPGFVDSHTHIVFAGDRATEFEARMEGIPYEAGGIQSTMTATRAASDELLSLNAQHLAYEALCSGTTTLEVKSGYGLSVADEERSLRIARSVTTETTFLGAHVCPPEIKQEDYVDLVVGEMLNACLPHAKWIDVFCDRGAFSAEQSREILTAGAKAGLGTRIHASQLAPSGAIKMGVELGVASCDHCTHITDLDIEALASASNTTVATLLPAAELCTRGPFPDGRHMIEQGVTVALATDCNPGSSYTTSMPFVMSLGVILMGMTPDQALWSSTQGGAQALRRTDIGNLCAGSRADLVVLDAPSHIHLAYRPGVNQTRAVVRGGKCVVGAL</sequence>
<feature type="binding site" evidence="7">
    <location>
        <position position="307"/>
    </location>
    <ligand>
        <name>N-formimidoyl-L-glutamate</name>
        <dbReference type="ChEBI" id="CHEBI:58928"/>
    </ligand>
</feature>
<feature type="binding site" evidence="7">
    <location>
        <position position="227"/>
    </location>
    <ligand>
        <name>Zn(2+)</name>
        <dbReference type="ChEBI" id="CHEBI:29105"/>
    </ligand>
</feature>
<evidence type="ECO:0000256" key="1">
    <source>
        <dbReference type="ARBA" id="ARBA00012864"/>
    </source>
</evidence>
<comment type="function">
    <text evidence="7">Catalyzes the hydrolytic cleavage of the carbon-nitrogen bond in imidazolone-5-propanoate to yield N-formimidoyl-L-glutamate. It is the third step in the universal histidine degradation pathway.</text>
</comment>
<feature type="binding site" evidence="7">
    <location>
        <position position="72"/>
    </location>
    <ligand>
        <name>Zn(2+)</name>
        <dbReference type="ChEBI" id="CHEBI:29105"/>
    </ligand>
</feature>
<keyword evidence="2 7" id="KW-0479">Metal-binding</keyword>
<dbReference type="SUPFAM" id="SSF51338">
    <property type="entry name" value="Composite domain of metallo-dependent hydrolases"/>
    <property type="match status" value="2"/>
</dbReference>
<dbReference type="NCBIfam" id="TIGR01224">
    <property type="entry name" value="hutI"/>
    <property type="match status" value="1"/>
</dbReference>
<dbReference type="EC" id="3.5.2.7" evidence="1 7"/>
<dbReference type="GO" id="GO:0005737">
    <property type="term" value="C:cytoplasm"/>
    <property type="evidence" value="ECO:0007669"/>
    <property type="project" value="UniProtKB-SubCell"/>
</dbReference>
<feature type="binding site" evidence="7">
    <location>
        <position position="303"/>
    </location>
    <ligand>
        <name>Fe(3+)</name>
        <dbReference type="ChEBI" id="CHEBI:29034"/>
    </ligand>
</feature>
<dbReference type="GO" id="GO:0008270">
    <property type="term" value="F:zinc ion binding"/>
    <property type="evidence" value="ECO:0007669"/>
    <property type="project" value="UniProtKB-UniRule"/>
</dbReference>
<dbReference type="GO" id="GO:0005506">
    <property type="term" value="F:iron ion binding"/>
    <property type="evidence" value="ECO:0007669"/>
    <property type="project" value="UniProtKB-UniRule"/>
</dbReference>
<feature type="binding site" evidence="7">
    <location>
        <position position="74"/>
    </location>
    <ligand>
        <name>Fe(3+)</name>
        <dbReference type="ChEBI" id="CHEBI:29034"/>
    </ligand>
</feature>
<feature type="binding site" evidence="7">
    <location>
        <position position="303"/>
    </location>
    <ligand>
        <name>Zn(2+)</name>
        <dbReference type="ChEBI" id="CHEBI:29105"/>
    </ligand>
</feature>
<feature type="binding site" evidence="7">
    <location>
        <position position="305"/>
    </location>
    <ligand>
        <name>N-formimidoyl-L-glutamate</name>
        <dbReference type="ChEBI" id="CHEBI:58928"/>
    </ligand>
</feature>